<evidence type="ECO:0000256" key="9">
    <source>
        <dbReference type="RuleBase" id="RU364070"/>
    </source>
</evidence>
<evidence type="ECO:0000256" key="6">
    <source>
        <dbReference type="ARBA" id="ARBA00022692"/>
    </source>
</evidence>
<dbReference type="Gene3D" id="1.20.1640.10">
    <property type="entry name" value="Multidrug efflux transporter AcrB transmembrane domain"/>
    <property type="match status" value="2"/>
</dbReference>
<keyword evidence="5 9" id="KW-0997">Cell inner membrane</keyword>
<keyword evidence="4" id="KW-1003">Cell membrane</keyword>
<accession>A0A6W0BQE5</accession>
<keyword evidence="7 9" id="KW-1133">Transmembrane helix</keyword>
<keyword evidence="8 9" id="KW-0472">Membrane</keyword>
<evidence type="ECO:0000256" key="4">
    <source>
        <dbReference type="ARBA" id="ARBA00022475"/>
    </source>
</evidence>
<name>A0A6W0BQE5_SALER</name>
<evidence type="ECO:0000313" key="11">
    <source>
        <dbReference type="EMBL" id="HAA0824233.1"/>
    </source>
</evidence>
<dbReference type="PANTHER" id="PTHR32063">
    <property type="match status" value="1"/>
</dbReference>
<evidence type="ECO:0000256" key="7">
    <source>
        <dbReference type="ARBA" id="ARBA00022989"/>
    </source>
</evidence>
<comment type="subcellular location">
    <subcellularLocation>
        <location evidence="1 9">Cell inner membrane</location>
        <topology evidence="1 9">Multi-pass membrane protein</topology>
    </subcellularLocation>
</comment>
<dbReference type="PRINTS" id="PR00702">
    <property type="entry name" value="ACRIFLAVINRP"/>
</dbReference>
<feature type="transmembrane region" description="Helical" evidence="9">
    <location>
        <begin position="366"/>
        <end position="386"/>
    </location>
</feature>
<dbReference type="NCBIfam" id="NF000282">
    <property type="entry name" value="RND_permease_1"/>
    <property type="match status" value="1"/>
</dbReference>
<dbReference type="SUPFAM" id="SSF82714">
    <property type="entry name" value="Multidrug efflux transporter AcrB TolC docking domain, DN and DC subdomains"/>
    <property type="match status" value="2"/>
</dbReference>
<comment type="caution">
    <text evidence="11">The sequence shown here is derived from an EMBL/GenBank/DDBJ whole genome shotgun (WGS) entry which is preliminary data.</text>
</comment>
<dbReference type="InterPro" id="IPR000731">
    <property type="entry name" value="SSD"/>
</dbReference>
<dbReference type="InterPro" id="IPR001036">
    <property type="entry name" value="Acrflvin-R"/>
</dbReference>
<evidence type="ECO:0000256" key="2">
    <source>
        <dbReference type="ARBA" id="ARBA00010942"/>
    </source>
</evidence>
<sequence>MPQFFIRRPVFAWVIALFIILGGVLSIPQLPVAQYPSVAPPSIIISVSYPGASPEVMNTSVISLIEREISGVDNLLYFESSSDTTGMASITVTFKPGTDIKLAQMDLQNQIKTVEPRLPQAVRQNGLDLEAANSGFLMMVGLKATTPAFQEADLSDYFARNVSDELRRVPGVGKVQLFGAEKALRIWIDPQKLHGFGLSASDVLTAVSQQNMVVSPGRTGDEPAAEGQTVSYPVTVRGQLTSVEEFRNITLKSDITGARLKLGDIARVESGLQSYAFGIRENGVPATAAAIQLAPGANAISTAAGIRARLAELSAVLPEGMEFTVPFDTAPFVKLSIVKVVQTFAEAMVLVFLVMLLFLHKIRCTLIPAIVAPVALLGTFTVMLLSGYSINILTMFGMVLAIGIIVDDAIVVVENVERLMEEKEMSPAEATREAMQEITPAIIGITLVLTAVFIPMAFAGGSVGIIYRQFCMSMAVSILLSAFLALTLTPALCATLLRPHNHKNNSGSRFSAWFNAHFRRMTAFYEAGLGFVLKRTGRMMMLYMALCIALYAGVSSLPSSFLPEEDQGYFMSSIQLPSEATMQRTLDVVKKFENEVATRPAVESNIMIMGFGFSGSGPNAAMSFTTLKDWKARKGVSAQSEADHIQSSMESVPDAITMSLLPPAISDMGTSSGFTYYLQDRGGNSYQALKQAADELVSRASHSTKLSDVYIDGLPEGASLSLNVDREKAEAMGVSFEEINQAISITTGSNYVNDYTNNGRVQQVIIQSDAPYRMQPEQLLSIPVKNRAGQMLPLSAFVDISWSVAPQQLNRYQGYPAIRITGSAAPGVSSGTAMQEMNALAETLPPGFKGEWAGSSLQEIESAAQLPGLMALSVLVVFMVLAALYESWSIPFAVMLVVPLGLIGAVIAVNVTDMTNDVFFKVGLITLIGLSAKNAILIIEFARQLRAQGKTLSEATITASKQRLRPILMTSLAFALGVVPLMLASGASDKTQHAIGTGVFGGMISGTVLAIFFVPVFFIVISRFTEAIADKRKNKNNSYT</sequence>
<keyword evidence="6 9" id="KW-0812">Transmembrane</keyword>
<dbReference type="InterPro" id="IPR004764">
    <property type="entry name" value="MdtF-like"/>
</dbReference>
<keyword evidence="3 9" id="KW-0813">Transport</keyword>
<feature type="transmembrane region" description="Helical" evidence="9">
    <location>
        <begin position="541"/>
        <end position="562"/>
    </location>
</feature>
<dbReference type="GO" id="GO:0015562">
    <property type="term" value="F:efflux transmembrane transporter activity"/>
    <property type="evidence" value="ECO:0007669"/>
    <property type="project" value="InterPro"/>
</dbReference>
<dbReference type="FunFam" id="1.20.1640.10:FF:000001">
    <property type="entry name" value="Efflux pump membrane transporter"/>
    <property type="match status" value="1"/>
</dbReference>
<dbReference type="FunFam" id="3.30.70.1430:FF:000001">
    <property type="entry name" value="Efflux pump membrane transporter"/>
    <property type="match status" value="1"/>
</dbReference>
<dbReference type="Gene3D" id="3.30.70.1430">
    <property type="entry name" value="Multidrug efflux transporter AcrB pore domain"/>
    <property type="match status" value="2"/>
</dbReference>
<feature type="domain" description="SSD" evidence="10">
    <location>
        <begin position="400"/>
        <end position="495"/>
    </location>
</feature>
<feature type="transmembrane region" description="Helical" evidence="9">
    <location>
        <begin position="967"/>
        <end position="987"/>
    </location>
</feature>
<evidence type="ECO:0000256" key="8">
    <source>
        <dbReference type="ARBA" id="ARBA00023136"/>
    </source>
</evidence>
<feature type="transmembrane region" description="Helical" evidence="9">
    <location>
        <begin position="392"/>
        <end position="413"/>
    </location>
</feature>
<evidence type="ECO:0000259" key="10">
    <source>
        <dbReference type="PROSITE" id="PS50156"/>
    </source>
</evidence>
<feature type="transmembrane region" description="Helical" evidence="9">
    <location>
        <begin position="441"/>
        <end position="467"/>
    </location>
</feature>
<dbReference type="Gene3D" id="3.30.70.1440">
    <property type="entry name" value="Multidrug efflux transporter AcrB pore domain"/>
    <property type="match status" value="1"/>
</dbReference>
<comment type="caution">
    <text evidence="9">Lacks conserved residue(s) required for the propagation of feature annotation.</text>
</comment>
<proteinExistence type="inferred from homology"/>
<dbReference type="EMBL" id="DAAAJY010000006">
    <property type="protein sequence ID" value="HAA0824233.1"/>
    <property type="molecule type" value="Genomic_DNA"/>
</dbReference>
<dbReference type="Gene3D" id="3.30.70.1320">
    <property type="entry name" value="Multidrug efflux transporter AcrB pore domain like"/>
    <property type="match status" value="1"/>
</dbReference>
<dbReference type="GO" id="GO:0009636">
    <property type="term" value="P:response to toxic substance"/>
    <property type="evidence" value="ECO:0007669"/>
    <property type="project" value="UniProtKB-ARBA"/>
</dbReference>
<dbReference type="SUPFAM" id="SSF82866">
    <property type="entry name" value="Multidrug efflux transporter AcrB transmembrane domain"/>
    <property type="match status" value="2"/>
</dbReference>
<feature type="transmembrane region" description="Helical" evidence="9">
    <location>
        <begin position="999"/>
        <end position="1025"/>
    </location>
</feature>
<dbReference type="NCBIfam" id="TIGR00915">
    <property type="entry name" value="2A0602"/>
    <property type="match status" value="1"/>
</dbReference>
<dbReference type="GO" id="GO:0005886">
    <property type="term" value="C:plasma membrane"/>
    <property type="evidence" value="ECO:0007669"/>
    <property type="project" value="UniProtKB-SubCell"/>
</dbReference>
<dbReference type="Gene3D" id="3.30.2090.10">
    <property type="entry name" value="Multidrug efflux transporter AcrB TolC docking domain, DN and DC subdomains"/>
    <property type="match status" value="2"/>
</dbReference>
<dbReference type="PANTHER" id="PTHR32063:SF10">
    <property type="entry name" value="EFFLUX PUMP MEMBRANE TRANSPORTER"/>
    <property type="match status" value="1"/>
</dbReference>
<gene>
    <name evidence="11" type="ORF">GDL00_09110</name>
</gene>
<comment type="similarity">
    <text evidence="2 9">Belongs to the resistance-nodulation-cell division (RND) (TC 2.A.6) family.</text>
</comment>
<dbReference type="RefSeq" id="WP_024798898.1">
    <property type="nucleotide sequence ID" value="NZ_MXTW01000056.1"/>
</dbReference>
<dbReference type="SUPFAM" id="SSF82693">
    <property type="entry name" value="Multidrug efflux transporter AcrB pore domain, PN1, PN2, PC1 and PC2 subdomains"/>
    <property type="match status" value="3"/>
</dbReference>
<organism evidence="11">
    <name type="scientific">Salmonella enterica</name>
    <name type="common">Salmonella choleraesuis</name>
    <dbReference type="NCBI Taxonomy" id="28901"/>
    <lineage>
        <taxon>Bacteria</taxon>
        <taxon>Pseudomonadati</taxon>
        <taxon>Pseudomonadota</taxon>
        <taxon>Gammaproteobacteria</taxon>
        <taxon>Enterobacterales</taxon>
        <taxon>Enterobacteriaceae</taxon>
        <taxon>Salmonella</taxon>
    </lineage>
</organism>
<feature type="transmembrane region" description="Helical" evidence="9">
    <location>
        <begin position="340"/>
        <end position="359"/>
    </location>
</feature>
<evidence type="ECO:0000256" key="5">
    <source>
        <dbReference type="ARBA" id="ARBA00022519"/>
    </source>
</evidence>
<dbReference type="AlphaFoldDB" id="A0A6W0BQE5"/>
<reference evidence="11" key="1">
    <citation type="journal article" date="2018" name="Genome Biol.">
        <title>SKESA: strategic k-mer extension for scrupulous assemblies.</title>
        <authorList>
            <person name="Souvorov A."/>
            <person name="Agarwala R."/>
            <person name="Lipman D.J."/>
        </authorList>
    </citation>
    <scope>NUCLEOTIDE SEQUENCE</scope>
    <source>
        <strain evidence="11">BCW_3298</strain>
    </source>
</reference>
<protein>
    <recommendedName>
        <fullName evidence="9">Efflux pump membrane transporter</fullName>
    </recommendedName>
</protein>
<evidence type="ECO:0000256" key="3">
    <source>
        <dbReference type="ARBA" id="ARBA00022448"/>
    </source>
</evidence>
<dbReference type="Pfam" id="PF00873">
    <property type="entry name" value="ACR_tran"/>
    <property type="match status" value="1"/>
</dbReference>
<reference evidence="11" key="2">
    <citation type="submission" date="2019-10" db="EMBL/GenBank/DDBJ databases">
        <authorList>
            <consortium name="NCBI Pathogen Detection Project"/>
        </authorList>
    </citation>
    <scope>NUCLEOTIDE SEQUENCE</scope>
    <source>
        <strain evidence="11">BCW_3298</strain>
    </source>
</reference>
<feature type="transmembrane region" description="Helical" evidence="9">
    <location>
        <begin position="918"/>
        <end position="942"/>
    </location>
</feature>
<dbReference type="InterPro" id="IPR027463">
    <property type="entry name" value="AcrB_DN_DC_subdom"/>
</dbReference>
<evidence type="ECO:0000256" key="1">
    <source>
        <dbReference type="ARBA" id="ARBA00004429"/>
    </source>
</evidence>
<dbReference type="PROSITE" id="PS50156">
    <property type="entry name" value="SSD"/>
    <property type="match status" value="1"/>
</dbReference>
<dbReference type="GO" id="GO:0042910">
    <property type="term" value="F:xenobiotic transmembrane transporter activity"/>
    <property type="evidence" value="ECO:0007669"/>
    <property type="project" value="TreeGrafter"/>
</dbReference>
<feature type="transmembrane region" description="Helical" evidence="9">
    <location>
        <begin position="473"/>
        <end position="497"/>
    </location>
</feature>
<feature type="transmembrane region" description="Helical" evidence="9">
    <location>
        <begin position="866"/>
        <end position="885"/>
    </location>
</feature>
<feature type="transmembrane region" description="Helical" evidence="9">
    <location>
        <begin position="892"/>
        <end position="912"/>
    </location>
</feature>